<proteinExistence type="predicted"/>
<dbReference type="Pfam" id="PF06778">
    <property type="entry name" value="Chlor_dismutase"/>
    <property type="match status" value="1"/>
</dbReference>
<reference evidence="4" key="2">
    <citation type="journal article" date="2014" name="ISME J.">
        <title>Microbial stratification in low pH oxic and suboxic macroscopic growths along an acid mine drainage.</title>
        <authorList>
            <person name="Mendez-Garcia C."/>
            <person name="Mesa V."/>
            <person name="Sprenger R.R."/>
            <person name="Richter M."/>
            <person name="Diez M.S."/>
            <person name="Solano J."/>
            <person name="Bargiela R."/>
            <person name="Golyshina O.V."/>
            <person name="Manteca A."/>
            <person name="Ramos J.L."/>
            <person name="Gallego J.R."/>
            <person name="Llorente I."/>
            <person name="Martins Dos Santos V.A."/>
            <person name="Jensen O.N."/>
            <person name="Pelaez A.I."/>
            <person name="Sanchez J."/>
            <person name="Ferrer M."/>
        </authorList>
    </citation>
    <scope>NUCLEOTIDE SEQUENCE</scope>
</reference>
<dbReference type="PANTHER" id="PTHR36843">
    <property type="entry name" value="HEME-DEPENDENT PEROXIDASE YWFI-RELATED"/>
    <property type="match status" value="1"/>
</dbReference>
<accession>T1BE22</accession>
<dbReference type="GO" id="GO:0046872">
    <property type="term" value="F:metal ion binding"/>
    <property type="evidence" value="ECO:0007669"/>
    <property type="project" value="UniProtKB-KW"/>
</dbReference>
<dbReference type="SUPFAM" id="SSF54909">
    <property type="entry name" value="Dimeric alpha+beta barrel"/>
    <property type="match status" value="1"/>
</dbReference>
<dbReference type="PANTHER" id="PTHR36843:SF1">
    <property type="entry name" value="COPROHEME DECARBOXYLASE"/>
    <property type="match status" value="1"/>
</dbReference>
<dbReference type="InterPro" id="IPR011008">
    <property type="entry name" value="Dimeric_a/b-barrel"/>
</dbReference>
<gene>
    <name evidence="4" type="ORF">B1B_11054</name>
</gene>
<dbReference type="InterPro" id="IPR010644">
    <property type="entry name" value="ChdC/CLD"/>
</dbReference>
<evidence type="ECO:0000256" key="2">
    <source>
        <dbReference type="ARBA" id="ARBA00022723"/>
    </source>
</evidence>
<dbReference type="Gene3D" id="3.30.70.1030">
    <property type="entry name" value="Apc35880, domain 1"/>
    <property type="match status" value="2"/>
</dbReference>
<keyword evidence="2" id="KW-0479">Metal-binding</keyword>
<dbReference type="AlphaFoldDB" id="T1BE22"/>
<keyword evidence="3" id="KW-0408">Iron</keyword>
<comment type="caution">
    <text evidence="4">The sequence shown here is derived from an EMBL/GenBank/DDBJ whole genome shotgun (WGS) entry which is preliminary data.</text>
</comment>
<dbReference type="GO" id="GO:0016491">
    <property type="term" value="F:oxidoreductase activity"/>
    <property type="evidence" value="ECO:0007669"/>
    <property type="project" value="InterPro"/>
</dbReference>
<evidence type="ECO:0000313" key="4">
    <source>
        <dbReference type="EMBL" id="EQD51324.1"/>
    </source>
</evidence>
<dbReference type="GO" id="GO:0020037">
    <property type="term" value="F:heme binding"/>
    <property type="evidence" value="ECO:0007669"/>
    <property type="project" value="InterPro"/>
</dbReference>
<evidence type="ECO:0000256" key="3">
    <source>
        <dbReference type="ARBA" id="ARBA00023004"/>
    </source>
</evidence>
<reference evidence="4" key="1">
    <citation type="submission" date="2013-08" db="EMBL/GenBank/DDBJ databases">
        <authorList>
            <person name="Mendez C."/>
            <person name="Richter M."/>
            <person name="Ferrer M."/>
            <person name="Sanchez J."/>
        </authorList>
    </citation>
    <scope>NUCLEOTIDE SEQUENCE</scope>
</reference>
<keyword evidence="1" id="KW-0349">Heme</keyword>
<evidence type="ECO:0000256" key="1">
    <source>
        <dbReference type="ARBA" id="ARBA00022617"/>
    </source>
</evidence>
<organism evidence="4">
    <name type="scientific">mine drainage metagenome</name>
    <dbReference type="NCBI Taxonomy" id="410659"/>
    <lineage>
        <taxon>unclassified sequences</taxon>
        <taxon>metagenomes</taxon>
        <taxon>ecological metagenomes</taxon>
    </lineage>
</organism>
<dbReference type="EMBL" id="AUZY01007152">
    <property type="protein sequence ID" value="EQD51324.1"/>
    <property type="molecule type" value="Genomic_DNA"/>
</dbReference>
<protein>
    <submittedName>
        <fullName evidence="4">Chlorite dismutase</fullName>
    </submittedName>
</protein>
<name>T1BE22_9ZZZZ</name>
<sequence>MTEPAAEGDSEPRDFVKYTLLHLSPEWRRRATHLRHRGSAQLERVLESPPAGAIVRTFSLVGTKADVEMLLWIISPDLDRIQQWHARLFGTEMGGYLETRYSYLGMARRSEYLGEHAHAGQEGGSSQRRPADLPYLFLYPFIKRRDWYGLPFEERRRIMGEHFRIGHKYPSVLIHTAYSFGLDDMEFILSFEAESPGEFLDLVSDLRPTEASRYTQLETPIFTALRVRPKRMIELAEGIP</sequence>